<evidence type="ECO:0000313" key="2">
    <source>
        <dbReference type="Proteomes" id="UP000587002"/>
    </source>
</evidence>
<comment type="caution">
    <text evidence="1">The sequence shown here is derived from an EMBL/GenBank/DDBJ whole genome shotgun (WGS) entry which is preliminary data.</text>
</comment>
<dbReference type="Proteomes" id="UP000587002">
    <property type="component" value="Unassembled WGS sequence"/>
</dbReference>
<accession>A0A853ANX1</accession>
<dbReference type="SUPFAM" id="SSF56784">
    <property type="entry name" value="HAD-like"/>
    <property type="match status" value="1"/>
</dbReference>
<organism evidence="1 2">
    <name type="scientific">Saccharopolyspora hordei</name>
    <dbReference type="NCBI Taxonomy" id="1838"/>
    <lineage>
        <taxon>Bacteria</taxon>
        <taxon>Bacillati</taxon>
        <taxon>Actinomycetota</taxon>
        <taxon>Actinomycetes</taxon>
        <taxon>Pseudonocardiales</taxon>
        <taxon>Pseudonocardiaceae</taxon>
        <taxon>Saccharopolyspora</taxon>
    </lineage>
</organism>
<name>A0A853ANX1_9PSEU</name>
<gene>
    <name evidence="1" type="ORF">HNR68_000610</name>
</gene>
<sequence length="871" mass="94786">MRTPVDVQRSRADVRDVLGDDELLRLYCVPAPRCALALDELVGEGAPDPVLALKRLVADPPGGWGPRDRLVEFLVRPLVITYRGLLAAGFSPAGEVGLELDAERSATGRVVVEDLQPAEDVAAAITALDGSLDRLAAVAAEVIGEEPERIRAAFTEVLAQELRNLSPETAAALAGDHPWRGLLNVVGAEQHEVLRQVVRLVRERSARCRRDSGLPRPLVAVDLDFCAVHPVQRVREALRRVGEEHGIAEFLDPSRLVVLPGLYPEGWLPFVVRNGLRDNYPELDWPSLHGEYRRSIPWHAEALLTDTLAPGVARYVRELEQAGARVVWLTGRRERVRAATEEFLAGCGLADLDLRTSVPGGGSIAEQKVAALRQFHGYELVAAFDDSVGNREALREAFPGAVVIAVHSRQFTSDMSGGGIATFESLPNPVPLGRGHARGAQLSHTTSLSGLRVGELSTRPTVWGHGAELTAAEQERIVECLVSTAVAHGRQLGREVAAASGGVRAVWQVLTAKPFGASRTAYPLEAAERDLRGAVEAGEPLRFVVVGPSLKQDGSRLKALGGLPDLAELAMLARVRQLDEAVRQVHPPGVEVRALTDASHFRTRDPGRCHTYHDEFARQVAAAGVADVVVVEDFDAAADAHPECGDRSQRPELLLAHRVRYERAFAGLDIGRDPRAALAGAAARDPGAPGQPRFAELFRSVLHAVDVPCPGGDPLAWSQRVYADPFDLTDREVPVEVRRARRDLLRAAWDETITYLANKHVDADLGYEVLWRDAVRMSLSIRPAPGRLRFVPLGGSGVMPWHGTAALNTQREVAVDYAISLVDQGFRPLYAPGTPTRRGVRQPWLMVPPDCLDGSGRPTEDLFTRIRLRTR</sequence>
<dbReference type="InterPro" id="IPR023214">
    <property type="entry name" value="HAD_sf"/>
</dbReference>
<proteinExistence type="predicted"/>
<protein>
    <recommendedName>
        <fullName evidence="3">Pyoverdine/dityrosine biosynthesis protein</fullName>
    </recommendedName>
</protein>
<evidence type="ECO:0000313" key="1">
    <source>
        <dbReference type="EMBL" id="NYI81980.1"/>
    </source>
</evidence>
<dbReference type="RefSeq" id="WP_179717424.1">
    <property type="nucleotide sequence ID" value="NZ_BAABFH010000001.1"/>
</dbReference>
<keyword evidence="2" id="KW-1185">Reference proteome</keyword>
<dbReference type="InterPro" id="IPR036412">
    <property type="entry name" value="HAD-like_sf"/>
</dbReference>
<dbReference type="Gene3D" id="3.40.50.1000">
    <property type="entry name" value="HAD superfamily/HAD-like"/>
    <property type="match status" value="1"/>
</dbReference>
<evidence type="ECO:0008006" key="3">
    <source>
        <dbReference type="Google" id="ProtNLM"/>
    </source>
</evidence>
<reference evidence="1 2" key="1">
    <citation type="submission" date="2020-07" db="EMBL/GenBank/DDBJ databases">
        <title>Sequencing the genomes of 1000 actinobacteria strains.</title>
        <authorList>
            <person name="Klenk H.-P."/>
        </authorList>
    </citation>
    <scope>NUCLEOTIDE SEQUENCE [LARGE SCALE GENOMIC DNA]</scope>
    <source>
        <strain evidence="1 2">DSM 44065</strain>
    </source>
</reference>
<dbReference type="EMBL" id="JACCFJ010000001">
    <property type="protein sequence ID" value="NYI81980.1"/>
    <property type="molecule type" value="Genomic_DNA"/>
</dbReference>
<dbReference type="AlphaFoldDB" id="A0A853ANX1"/>